<evidence type="ECO:0000313" key="3">
    <source>
        <dbReference type="Proteomes" id="UP000011761"/>
    </source>
</evidence>
<dbReference type="Pfam" id="PF01585">
    <property type="entry name" value="G-patch"/>
    <property type="match status" value="1"/>
</dbReference>
<dbReference type="eggNOG" id="ENOG502SZVD">
    <property type="taxonomic scope" value="Eukaryota"/>
</dbReference>
<accession>M2MK02</accession>
<dbReference type="AlphaFoldDB" id="M2MK02"/>
<dbReference type="SMART" id="SM00443">
    <property type="entry name" value="G_patch"/>
    <property type="match status" value="1"/>
</dbReference>
<organism evidence="2 3">
    <name type="scientific">Baudoinia panamericana (strain UAMH 10762)</name>
    <name type="common">Angels' share fungus</name>
    <name type="synonym">Baudoinia compniacensis (strain UAMH 10762)</name>
    <dbReference type="NCBI Taxonomy" id="717646"/>
    <lineage>
        <taxon>Eukaryota</taxon>
        <taxon>Fungi</taxon>
        <taxon>Dikarya</taxon>
        <taxon>Ascomycota</taxon>
        <taxon>Pezizomycotina</taxon>
        <taxon>Dothideomycetes</taxon>
        <taxon>Dothideomycetidae</taxon>
        <taxon>Mycosphaerellales</taxon>
        <taxon>Teratosphaeriaceae</taxon>
        <taxon>Baudoinia</taxon>
    </lineage>
</organism>
<dbReference type="OrthoDB" id="20282at2759"/>
<name>M2MK02_BAUPA</name>
<dbReference type="InterPro" id="IPR000467">
    <property type="entry name" value="G_patch_dom"/>
</dbReference>
<keyword evidence="3" id="KW-1185">Reference proteome</keyword>
<dbReference type="PANTHER" id="PTHR20923:SF1">
    <property type="entry name" value="G PATCH DOMAIN AND ANKYRIN REPEAT-CONTAINING PROTEIN 1"/>
    <property type="match status" value="1"/>
</dbReference>
<dbReference type="GeneID" id="19117249"/>
<evidence type="ECO:0000259" key="1">
    <source>
        <dbReference type="PROSITE" id="PS50174"/>
    </source>
</evidence>
<gene>
    <name evidence="2" type="ORF">BAUCODRAFT_79319</name>
</gene>
<evidence type="ECO:0000313" key="2">
    <source>
        <dbReference type="EMBL" id="EMC91658.1"/>
    </source>
</evidence>
<proteinExistence type="predicted"/>
<feature type="domain" description="G-patch" evidence="1">
    <location>
        <begin position="110"/>
        <end position="158"/>
    </location>
</feature>
<protein>
    <recommendedName>
        <fullName evidence="1">G-patch domain-containing protein</fullName>
    </recommendedName>
</protein>
<dbReference type="HOGENOM" id="CLU_079943_0_0_1"/>
<dbReference type="InterPro" id="IPR039146">
    <property type="entry name" value="GPANK1"/>
</dbReference>
<reference evidence="2 3" key="1">
    <citation type="journal article" date="2012" name="PLoS Pathog.">
        <title>Diverse lifestyles and strategies of plant pathogenesis encoded in the genomes of eighteen Dothideomycetes fungi.</title>
        <authorList>
            <person name="Ohm R.A."/>
            <person name="Feau N."/>
            <person name="Henrissat B."/>
            <person name="Schoch C.L."/>
            <person name="Horwitz B.A."/>
            <person name="Barry K.W."/>
            <person name="Condon B.J."/>
            <person name="Copeland A.C."/>
            <person name="Dhillon B."/>
            <person name="Glaser F."/>
            <person name="Hesse C.N."/>
            <person name="Kosti I."/>
            <person name="LaButti K."/>
            <person name="Lindquist E.A."/>
            <person name="Lucas S."/>
            <person name="Salamov A.A."/>
            <person name="Bradshaw R.E."/>
            <person name="Ciuffetti L."/>
            <person name="Hamelin R.C."/>
            <person name="Kema G.H.J."/>
            <person name="Lawrence C."/>
            <person name="Scott J.A."/>
            <person name="Spatafora J.W."/>
            <person name="Turgeon B.G."/>
            <person name="de Wit P.J.G.M."/>
            <person name="Zhong S."/>
            <person name="Goodwin S.B."/>
            <person name="Grigoriev I.V."/>
        </authorList>
    </citation>
    <scope>NUCLEOTIDE SEQUENCE [LARGE SCALE GENOMIC DNA]</scope>
    <source>
        <strain evidence="2 3">UAMH 10762</strain>
    </source>
</reference>
<dbReference type="GO" id="GO:0003676">
    <property type="term" value="F:nucleic acid binding"/>
    <property type="evidence" value="ECO:0007669"/>
    <property type="project" value="InterPro"/>
</dbReference>
<dbReference type="OMA" id="TYGWDPD"/>
<sequence length="212" mass="23492">MTDLDDDEYEIPLRDQRYFGSGVKRKRIQFVPSTPGTSIRSLPSPSVASAADRYLAIVLKRPQVATTAHEENLCDICHLPVAVSDATRHKTSIAHQVCLQHSHPPSDVDRTRKGLAVLERQGWDPDSRLGLGAAGDGRLHPVKAVENADRLGLGANREKVKKSERPAKLDAGKVKLLEKAKQKEAEALRNAFYRSEEVERYLGQQDRGAELP</sequence>
<dbReference type="KEGG" id="bcom:BAUCODRAFT_79319"/>
<dbReference type="Proteomes" id="UP000011761">
    <property type="component" value="Unassembled WGS sequence"/>
</dbReference>
<dbReference type="PANTHER" id="PTHR20923">
    <property type="entry name" value="BAT4 PROTEIN-RELATED"/>
    <property type="match status" value="1"/>
</dbReference>
<dbReference type="PROSITE" id="PS50174">
    <property type="entry name" value="G_PATCH"/>
    <property type="match status" value="1"/>
</dbReference>
<dbReference type="RefSeq" id="XP_007681041.1">
    <property type="nucleotide sequence ID" value="XM_007682851.1"/>
</dbReference>
<dbReference type="EMBL" id="KB445563">
    <property type="protein sequence ID" value="EMC91658.1"/>
    <property type="molecule type" value="Genomic_DNA"/>
</dbReference>